<dbReference type="AlphaFoldDB" id="A0A4Y2LI05"/>
<evidence type="ECO:0000313" key="1">
    <source>
        <dbReference type="EMBL" id="GBN14232.1"/>
    </source>
</evidence>
<reference evidence="1 2" key="1">
    <citation type="journal article" date="2019" name="Sci. Rep.">
        <title>Orb-weaving spider Araneus ventricosus genome elucidates the spidroin gene catalogue.</title>
        <authorList>
            <person name="Kono N."/>
            <person name="Nakamura H."/>
            <person name="Ohtoshi R."/>
            <person name="Moran D.A.P."/>
            <person name="Shinohara A."/>
            <person name="Yoshida Y."/>
            <person name="Fujiwara M."/>
            <person name="Mori M."/>
            <person name="Tomita M."/>
            <person name="Arakawa K."/>
        </authorList>
    </citation>
    <scope>NUCLEOTIDE SEQUENCE [LARGE SCALE GENOMIC DNA]</scope>
</reference>
<organism evidence="1 2">
    <name type="scientific">Araneus ventricosus</name>
    <name type="common">Orbweaver spider</name>
    <name type="synonym">Epeira ventricosa</name>
    <dbReference type="NCBI Taxonomy" id="182803"/>
    <lineage>
        <taxon>Eukaryota</taxon>
        <taxon>Metazoa</taxon>
        <taxon>Ecdysozoa</taxon>
        <taxon>Arthropoda</taxon>
        <taxon>Chelicerata</taxon>
        <taxon>Arachnida</taxon>
        <taxon>Araneae</taxon>
        <taxon>Araneomorphae</taxon>
        <taxon>Entelegynae</taxon>
        <taxon>Araneoidea</taxon>
        <taxon>Araneidae</taxon>
        <taxon>Araneus</taxon>
    </lineage>
</organism>
<protein>
    <submittedName>
        <fullName evidence="1">Uncharacterized protein</fullName>
    </submittedName>
</protein>
<dbReference type="EMBL" id="BGPR01118896">
    <property type="protein sequence ID" value="GBN14232.1"/>
    <property type="molecule type" value="Genomic_DNA"/>
</dbReference>
<proteinExistence type="predicted"/>
<dbReference type="Proteomes" id="UP000499080">
    <property type="component" value="Unassembled WGS sequence"/>
</dbReference>
<gene>
    <name evidence="1" type="ORF">AVEN_52840_1</name>
</gene>
<name>A0A4Y2LI05_ARAVE</name>
<accession>A0A4Y2LI05</accession>
<keyword evidence="2" id="KW-1185">Reference proteome</keyword>
<sequence length="130" mass="14864">MDFEIPLQESRIGYYRVDDTRNVLMDGRLTTAHAEQSFSSISFLLAVSISNDVTQKRADVTGVGGALSPRIPRTCSRKSPAVVSMGMHKVTIYSSPQKRTSTKFRYKNVHSRNRIFFRSYLLVERTRMNK</sequence>
<evidence type="ECO:0000313" key="2">
    <source>
        <dbReference type="Proteomes" id="UP000499080"/>
    </source>
</evidence>
<comment type="caution">
    <text evidence="1">The sequence shown here is derived from an EMBL/GenBank/DDBJ whole genome shotgun (WGS) entry which is preliminary data.</text>
</comment>